<sequence>MLSFLDRPSDYFFPDPASYPPSRTNNSRNAFIQSPMDDDEAFLYSEDVPETTGEVGKPAGGQSVQPAVEPTAPLNLPGKPISPVPATIPTTTEQVHRAFELASNALIPPEPLPILLPSHPVEPATAPVTQAQATIDEHSQNQSINIDGTGMVDEEDEEEEVEEVGDKQGLLEDSDEVWSIKSRHLAQLTRLLHAFFFGGKINQ</sequence>
<feature type="compositionally biased region" description="Polar residues" evidence="1">
    <location>
        <begin position="21"/>
        <end position="32"/>
    </location>
</feature>
<evidence type="ECO:0000313" key="3">
    <source>
        <dbReference type="Proteomes" id="UP000324748"/>
    </source>
</evidence>
<dbReference type="EMBL" id="VSWC01000079">
    <property type="protein sequence ID" value="KAA1094859.1"/>
    <property type="molecule type" value="Genomic_DNA"/>
</dbReference>
<organism evidence="2 3">
    <name type="scientific">Puccinia graminis f. sp. tritici</name>
    <dbReference type="NCBI Taxonomy" id="56615"/>
    <lineage>
        <taxon>Eukaryota</taxon>
        <taxon>Fungi</taxon>
        <taxon>Dikarya</taxon>
        <taxon>Basidiomycota</taxon>
        <taxon>Pucciniomycotina</taxon>
        <taxon>Pucciniomycetes</taxon>
        <taxon>Pucciniales</taxon>
        <taxon>Pucciniaceae</taxon>
        <taxon>Puccinia</taxon>
    </lineage>
</organism>
<name>A0A5B0P465_PUCGR</name>
<reference evidence="2 3" key="1">
    <citation type="submission" date="2019-05" db="EMBL/GenBank/DDBJ databases">
        <title>Emergence of the Ug99 lineage of the wheat stem rust pathogen through somatic hybridization.</title>
        <authorList>
            <person name="Li F."/>
            <person name="Upadhyaya N.M."/>
            <person name="Sperschneider J."/>
            <person name="Matny O."/>
            <person name="Nguyen-Phuc H."/>
            <person name="Mago R."/>
            <person name="Raley C."/>
            <person name="Miller M.E."/>
            <person name="Silverstein K.A.T."/>
            <person name="Henningsen E."/>
            <person name="Hirsch C.D."/>
            <person name="Visser B."/>
            <person name="Pretorius Z.A."/>
            <person name="Steffenson B.J."/>
            <person name="Schwessinger B."/>
            <person name="Dodds P.N."/>
            <person name="Figueroa M."/>
        </authorList>
    </citation>
    <scope>NUCLEOTIDE SEQUENCE [LARGE SCALE GENOMIC DNA]</scope>
    <source>
        <strain evidence="2">21-0</strain>
    </source>
</reference>
<protein>
    <submittedName>
        <fullName evidence="2">Cleavage polyadenylation factor subunit fip1</fullName>
    </submittedName>
</protein>
<feature type="region of interest" description="Disordered" evidence="1">
    <location>
        <begin position="1"/>
        <end position="81"/>
    </location>
</feature>
<accession>A0A5B0P465</accession>
<evidence type="ECO:0000313" key="2">
    <source>
        <dbReference type="EMBL" id="KAA1094859.1"/>
    </source>
</evidence>
<dbReference type="Proteomes" id="UP000324748">
    <property type="component" value="Unassembled WGS sequence"/>
</dbReference>
<gene>
    <name evidence="2" type="primary">FIP1_6</name>
    <name evidence="2" type="ORF">PGT21_031558</name>
</gene>
<dbReference type="AlphaFoldDB" id="A0A5B0P465"/>
<comment type="caution">
    <text evidence="2">The sequence shown here is derived from an EMBL/GenBank/DDBJ whole genome shotgun (WGS) entry which is preliminary data.</text>
</comment>
<keyword evidence="3" id="KW-1185">Reference proteome</keyword>
<proteinExistence type="predicted"/>
<evidence type="ECO:0000256" key="1">
    <source>
        <dbReference type="SAM" id="MobiDB-lite"/>
    </source>
</evidence>